<dbReference type="AlphaFoldDB" id="A0A7W9SSP2"/>
<dbReference type="SUPFAM" id="SSF55120">
    <property type="entry name" value="Pseudouridine synthase"/>
    <property type="match status" value="1"/>
</dbReference>
<feature type="active site" evidence="4">
    <location>
        <position position="135"/>
    </location>
</feature>
<dbReference type="EMBL" id="JACHGW010000004">
    <property type="protein sequence ID" value="MBB6052147.1"/>
    <property type="molecule type" value="Genomic_DNA"/>
</dbReference>
<dbReference type="EC" id="5.4.99.-" evidence="6"/>
<evidence type="ECO:0000259" key="7">
    <source>
        <dbReference type="SMART" id="SM00363"/>
    </source>
</evidence>
<dbReference type="InterPro" id="IPR006145">
    <property type="entry name" value="PsdUridine_synth_RsuA/RluA"/>
</dbReference>
<dbReference type="PANTHER" id="PTHR21600:SF44">
    <property type="entry name" value="RIBOSOMAL LARGE SUBUNIT PSEUDOURIDINE SYNTHASE D"/>
    <property type="match status" value="1"/>
</dbReference>
<evidence type="ECO:0000313" key="9">
    <source>
        <dbReference type="Proteomes" id="UP000520814"/>
    </source>
</evidence>
<dbReference type="Gene3D" id="3.10.290.10">
    <property type="entry name" value="RNA-binding S4 domain"/>
    <property type="match status" value="1"/>
</dbReference>
<evidence type="ECO:0000313" key="8">
    <source>
        <dbReference type="EMBL" id="MBB6052147.1"/>
    </source>
</evidence>
<dbReference type="InterPro" id="IPR006224">
    <property type="entry name" value="PsdUridine_synth_RluA-like_CS"/>
</dbReference>
<dbReference type="NCBIfam" id="TIGR00005">
    <property type="entry name" value="rluA_subfam"/>
    <property type="match status" value="1"/>
</dbReference>
<evidence type="ECO:0000256" key="2">
    <source>
        <dbReference type="ARBA" id="ARBA00010876"/>
    </source>
</evidence>
<protein>
    <recommendedName>
        <fullName evidence="6">Pseudouridine synthase</fullName>
        <ecNumber evidence="6">5.4.99.-</ecNumber>
    </recommendedName>
</protein>
<comment type="similarity">
    <text evidence="2 6">Belongs to the pseudouridine synthase RluA family.</text>
</comment>
<comment type="function">
    <text evidence="6">Responsible for synthesis of pseudouridine from uracil.</text>
</comment>
<comment type="caution">
    <text evidence="8">The sequence shown here is derived from an EMBL/GenBank/DDBJ whole genome shotgun (WGS) entry which is preliminary data.</text>
</comment>
<dbReference type="RefSeq" id="WP_184200638.1">
    <property type="nucleotide sequence ID" value="NZ_JACHGW010000004.1"/>
</dbReference>
<accession>A0A7W9SSP2</accession>
<dbReference type="InterPro" id="IPR002942">
    <property type="entry name" value="S4_RNA-bd"/>
</dbReference>
<evidence type="ECO:0000256" key="5">
    <source>
        <dbReference type="PROSITE-ProRule" id="PRU00182"/>
    </source>
</evidence>
<dbReference type="InterPro" id="IPR006225">
    <property type="entry name" value="PsdUridine_synth_RluC/D"/>
</dbReference>
<comment type="catalytic activity">
    <reaction evidence="1 6">
        <text>a uridine in RNA = a pseudouridine in RNA</text>
        <dbReference type="Rhea" id="RHEA:48348"/>
        <dbReference type="Rhea" id="RHEA-COMP:12068"/>
        <dbReference type="Rhea" id="RHEA-COMP:12069"/>
        <dbReference type="ChEBI" id="CHEBI:65314"/>
        <dbReference type="ChEBI" id="CHEBI:65315"/>
    </reaction>
</comment>
<keyword evidence="9" id="KW-1185">Reference proteome</keyword>
<dbReference type="Pfam" id="PF00849">
    <property type="entry name" value="PseudoU_synth_2"/>
    <property type="match status" value="1"/>
</dbReference>
<proteinExistence type="inferred from homology"/>
<dbReference type="GO" id="GO:0003723">
    <property type="term" value="F:RNA binding"/>
    <property type="evidence" value="ECO:0007669"/>
    <property type="project" value="UniProtKB-KW"/>
</dbReference>
<feature type="domain" description="RNA-binding S4" evidence="7">
    <location>
        <begin position="11"/>
        <end position="75"/>
    </location>
</feature>
<dbReference type="Proteomes" id="UP000520814">
    <property type="component" value="Unassembled WGS sequence"/>
</dbReference>
<dbReference type="CDD" id="cd00165">
    <property type="entry name" value="S4"/>
    <property type="match status" value="1"/>
</dbReference>
<gene>
    <name evidence="8" type="ORF">HNQ39_003968</name>
</gene>
<dbReference type="PROSITE" id="PS01129">
    <property type="entry name" value="PSI_RLU"/>
    <property type="match status" value="1"/>
</dbReference>
<reference evidence="8 9" key="1">
    <citation type="submission" date="2020-08" db="EMBL/GenBank/DDBJ databases">
        <title>Genomic Encyclopedia of Type Strains, Phase IV (KMG-IV): sequencing the most valuable type-strain genomes for metagenomic binning, comparative biology and taxonomic classification.</title>
        <authorList>
            <person name="Goeker M."/>
        </authorList>
    </citation>
    <scope>NUCLEOTIDE SEQUENCE [LARGE SCALE GENOMIC DNA]</scope>
    <source>
        <strain evidence="8 9">DSM 23562</strain>
    </source>
</reference>
<dbReference type="Gene3D" id="3.30.2350.10">
    <property type="entry name" value="Pseudouridine synthase"/>
    <property type="match status" value="1"/>
</dbReference>
<keyword evidence="3 6" id="KW-0413">Isomerase</keyword>
<name>A0A7W9SSP2_ARMRO</name>
<dbReference type="PANTHER" id="PTHR21600">
    <property type="entry name" value="MITOCHONDRIAL RNA PSEUDOURIDINE SYNTHASE"/>
    <property type="match status" value="1"/>
</dbReference>
<dbReference type="InterPro" id="IPR036986">
    <property type="entry name" value="S4_RNA-bd_sf"/>
</dbReference>
<keyword evidence="5" id="KW-0694">RNA-binding</keyword>
<dbReference type="SUPFAM" id="SSF55174">
    <property type="entry name" value="Alpha-L RNA-binding motif"/>
    <property type="match status" value="1"/>
</dbReference>
<dbReference type="Pfam" id="PF01479">
    <property type="entry name" value="S4"/>
    <property type="match status" value="1"/>
</dbReference>
<dbReference type="PROSITE" id="PS50889">
    <property type="entry name" value="S4"/>
    <property type="match status" value="1"/>
</dbReference>
<organism evidence="8 9">
    <name type="scientific">Armatimonas rosea</name>
    <dbReference type="NCBI Taxonomy" id="685828"/>
    <lineage>
        <taxon>Bacteria</taxon>
        <taxon>Bacillati</taxon>
        <taxon>Armatimonadota</taxon>
        <taxon>Armatimonadia</taxon>
        <taxon>Armatimonadales</taxon>
        <taxon>Armatimonadaceae</taxon>
        <taxon>Armatimonas</taxon>
    </lineage>
</organism>
<evidence type="ECO:0000256" key="6">
    <source>
        <dbReference type="RuleBase" id="RU362028"/>
    </source>
</evidence>
<dbReference type="InterPro" id="IPR050188">
    <property type="entry name" value="RluA_PseudoU_synthase"/>
</dbReference>
<dbReference type="GO" id="GO:0120159">
    <property type="term" value="F:rRNA pseudouridine synthase activity"/>
    <property type="evidence" value="ECO:0007669"/>
    <property type="project" value="UniProtKB-ARBA"/>
</dbReference>
<sequence>MIELVVAEAGGRLDAFLAAHLPEVSRAQAARWIDEGAVLVNGKAVKVSYKTQVGDTIAVTPPPVKPTELVPEAIPLTIVYEDDDLLVVNKAKGMVVHPAPGARTGTLVHALLAHCKGKLSGIGGEERPGIVHRLDKDTSGLLVVAKNDVAHRKLQEQIQDRSAKRTYVALVWGSPHFDDAVIEAPIDRHPGDRHKMAISEPGEGRDAATEVHVLERLGPMTLIQCRLRTGRTHQIRVHCQFAGYPVVGDSVYGGLRKLDIETKGQALHACKLEFTHPRTGEELSFEAPLPGYMRGILAAYRRNHPS</sequence>
<dbReference type="GO" id="GO:0000455">
    <property type="term" value="P:enzyme-directed rRNA pseudouridine synthesis"/>
    <property type="evidence" value="ECO:0007669"/>
    <property type="project" value="UniProtKB-ARBA"/>
</dbReference>
<evidence type="ECO:0000256" key="3">
    <source>
        <dbReference type="ARBA" id="ARBA00023235"/>
    </source>
</evidence>
<dbReference type="SMART" id="SM00363">
    <property type="entry name" value="S4"/>
    <property type="match status" value="1"/>
</dbReference>
<dbReference type="InterPro" id="IPR020103">
    <property type="entry name" value="PsdUridine_synth_cat_dom_sf"/>
</dbReference>
<evidence type="ECO:0000256" key="4">
    <source>
        <dbReference type="PIRSR" id="PIRSR606225-1"/>
    </source>
</evidence>
<dbReference type="CDD" id="cd02869">
    <property type="entry name" value="PseudoU_synth_RluA_like"/>
    <property type="match status" value="1"/>
</dbReference>
<evidence type="ECO:0000256" key="1">
    <source>
        <dbReference type="ARBA" id="ARBA00000073"/>
    </source>
</evidence>